<protein>
    <submittedName>
        <fullName evidence="2">Truncated envelope glycoprotein</fullName>
    </submittedName>
</protein>
<keyword evidence="1" id="KW-1133">Transmembrane helix</keyword>
<accession>Q99C14</accession>
<gene>
    <name evidence="2" type="primary">env</name>
</gene>
<keyword evidence="1" id="KW-0812">Transmembrane</keyword>
<evidence type="ECO:0000313" key="2">
    <source>
        <dbReference type="EMBL" id="AAG52872.1"/>
    </source>
</evidence>
<dbReference type="GO" id="GO:0019031">
    <property type="term" value="C:viral envelope"/>
    <property type="evidence" value="ECO:0007669"/>
    <property type="project" value="UniProtKB-KW"/>
</dbReference>
<keyword evidence="1" id="KW-0472">Membrane</keyword>
<organism evidence="2">
    <name type="scientific">Human immunodeficiency virus type 1</name>
    <name type="common">HIV-1</name>
    <dbReference type="NCBI Taxonomy" id="11676"/>
    <lineage>
        <taxon>Viruses</taxon>
        <taxon>Riboviria</taxon>
        <taxon>Pararnavirae</taxon>
        <taxon>Artverviricota</taxon>
        <taxon>Revtraviricetes</taxon>
        <taxon>Ortervirales</taxon>
        <taxon>Retroviridae</taxon>
        <taxon>Orthoretrovirinae</taxon>
        <taxon>Lentivirus</taxon>
        <taxon>Lentivirus humimdef1</taxon>
    </lineage>
</organism>
<proteinExistence type="predicted"/>
<evidence type="ECO:0000256" key="1">
    <source>
        <dbReference type="SAM" id="Phobius"/>
    </source>
</evidence>
<organismHost>
    <name type="scientific">Homo sapiens</name>
    <name type="common">Human</name>
    <dbReference type="NCBI Taxonomy" id="9606"/>
</organismHost>
<feature type="transmembrane region" description="Helical" evidence="1">
    <location>
        <begin position="12"/>
        <end position="34"/>
    </location>
</feature>
<feature type="non-terminal residue" evidence="2">
    <location>
        <position position="1"/>
    </location>
</feature>
<reference evidence="2" key="1">
    <citation type="journal article" date="2000" name="Proc. Natl. Acad. Sci. U.S.A.">
        <title>Highly restricted spread of HIV-1 and multiply infected cells within splenic germinal centers.</title>
        <authorList>
            <person name="Gratton S."/>
            <person name="Cheynier R."/>
            <person name="Dumaurier M.J."/>
            <person name="Oksenhendler E."/>
            <person name="Wain-Hobson S."/>
        </authorList>
    </citation>
    <scope>NUCLEOTIDE SEQUENCE</scope>
    <source>
        <strain evidence="2">C-GC2-1813</strain>
    </source>
</reference>
<sequence>KLTPLCVTLHCSIGLLAILLIILLLLPIMLPIVVGES</sequence>
<keyword evidence="2" id="KW-0946">Virion</keyword>
<name>Q99C14_HV1</name>
<dbReference type="EMBL" id="AF319933">
    <property type="protein sequence ID" value="AAG52872.1"/>
    <property type="molecule type" value="Genomic_DNA"/>
</dbReference>
<keyword evidence="2" id="KW-0261">Viral envelope protein</keyword>